<dbReference type="EMBL" id="VSSQ01055244">
    <property type="protein sequence ID" value="MPN09158.1"/>
    <property type="molecule type" value="Genomic_DNA"/>
</dbReference>
<protein>
    <submittedName>
        <fullName evidence="1">Uncharacterized protein</fullName>
    </submittedName>
</protein>
<reference evidence="1" key="1">
    <citation type="submission" date="2019-08" db="EMBL/GenBank/DDBJ databases">
        <authorList>
            <person name="Kucharzyk K."/>
            <person name="Murdoch R.W."/>
            <person name="Higgins S."/>
            <person name="Loffler F."/>
        </authorList>
    </citation>
    <scope>NUCLEOTIDE SEQUENCE</scope>
</reference>
<sequence>MPKQSMHTEYAHRERIFSTGLFWKFGVFGRKSAKRYEYLVIQL</sequence>
<name>A0A645F478_9ZZZZ</name>
<organism evidence="1">
    <name type="scientific">bioreactor metagenome</name>
    <dbReference type="NCBI Taxonomy" id="1076179"/>
    <lineage>
        <taxon>unclassified sequences</taxon>
        <taxon>metagenomes</taxon>
        <taxon>ecological metagenomes</taxon>
    </lineage>
</organism>
<proteinExistence type="predicted"/>
<gene>
    <name evidence="1" type="ORF">SDC9_156446</name>
</gene>
<dbReference type="AlphaFoldDB" id="A0A645F478"/>
<evidence type="ECO:0000313" key="1">
    <source>
        <dbReference type="EMBL" id="MPN09158.1"/>
    </source>
</evidence>
<comment type="caution">
    <text evidence="1">The sequence shown here is derived from an EMBL/GenBank/DDBJ whole genome shotgun (WGS) entry which is preliminary data.</text>
</comment>
<accession>A0A645F478</accession>